<evidence type="ECO:0000313" key="2">
    <source>
        <dbReference type="EMBL" id="CAI8588086.1"/>
    </source>
</evidence>
<name>A0AAV0YPN2_VICFA</name>
<reference evidence="2 3" key="1">
    <citation type="submission" date="2023-01" db="EMBL/GenBank/DDBJ databases">
        <authorList>
            <person name="Kreplak J."/>
        </authorList>
    </citation>
    <scope>NUCLEOTIDE SEQUENCE [LARGE SCALE GENOMIC DNA]</scope>
</reference>
<feature type="compositionally biased region" description="Basic and acidic residues" evidence="1">
    <location>
        <begin position="95"/>
        <end position="104"/>
    </location>
</feature>
<organism evidence="2 3">
    <name type="scientific">Vicia faba</name>
    <name type="common">Broad bean</name>
    <name type="synonym">Faba vulgaris</name>
    <dbReference type="NCBI Taxonomy" id="3906"/>
    <lineage>
        <taxon>Eukaryota</taxon>
        <taxon>Viridiplantae</taxon>
        <taxon>Streptophyta</taxon>
        <taxon>Embryophyta</taxon>
        <taxon>Tracheophyta</taxon>
        <taxon>Spermatophyta</taxon>
        <taxon>Magnoliopsida</taxon>
        <taxon>eudicotyledons</taxon>
        <taxon>Gunneridae</taxon>
        <taxon>Pentapetalae</taxon>
        <taxon>rosids</taxon>
        <taxon>fabids</taxon>
        <taxon>Fabales</taxon>
        <taxon>Fabaceae</taxon>
        <taxon>Papilionoideae</taxon>
        <taxon>50 kb inversion clade</taxon>
        <taxon>NPAAA clade</taxon>
        <taxon>Hologalegina</taxon>
        <taxon>IRL clade</taxon>
        <taxon>Fabeae</taxon>
        <taxon>Vicia</taxon>
    </lineage>
</organism>
<feature type="region of interest" description="Disordered" evidence="1">
    <location>
        <begin position="95"/>
        <end position="114"/>
    </location>
</feature>
<proteinExistence type="predicted"/>
<sequence length="147" mass="16470">MISFSSRYNCFYPVLASAGVFICATRVSRQGNSSVIQTLSSLLICLFKDTYPCLNHQEALVAQLFLQSSTFSTTVSATISRASHSTSSCFCKDVHEPPRQRDSHNNSNAGIEVERDAEIESKMIREEAQYLFTTMLIKEGDRDRTKV</sequence>
<evidence type="ECO:0000313" key="3">
    <source>
        <dbReference type="Proteomes" id="UP001157006"/>
    </source>
</evidence>
<accession>A0AAV0YPN2</accession>
<evidence type="ECO:0000256" key="1">
    <source>
        <dbReference type="SAM" id="MobiDB-lite"/>
    </source>
</evidence>
<dbReference type="Proteomes" id="UP001157006">
    <property type="component" value="Chromosome 1L"/>
</dbReference>
<gene>
    <name evidence="2" type="ORF">VFH_I330800</name>
</gene>
<keyword evidence="3" id="KW-1185">Reference proteome</keyword>
<dbReference type="EMBL" id="OX451736">
    <property type="protein sequence ID" value="CAI8588086.1"/>
    <property type="molecule type" value="Genomic_DNA"/>
</dbReference>
<dbReference type="AlphaFoldDB" id="A0AAV0YPN2"/>
<protein>
    <submittedName>
        <fullName evidence="2">Uncharacterized protein</fullName>
    </submittedName>
</protein>